<dbReference type="InterPro" id="IPR053216">
    <property type="entry name" value="Appressorial_penetr-assoc"/>
</dbReference>
<accession>A0A8H6IFS7</accession>
<name>A0A8H6IFS7_9AGAR</name>
<dbReference type="AlphaFoldDB" id="A0A8H6IFS7"/>
<dbReference type="PANTHER" id="PTHR34587">
    <property type="entry name" value="VWFA DOMAIN-CONTAINING PROTEIN"/>
    <property type="match status" value="1"/>
</dbReference>
<sequence length="218" mass="23697">MVSELATRSTMDAQPRAELSATDLRLRGSVDSWSRYTTSTSFSFFRVPNLQQLVLSITFLSPTQDMKLSDAPFTLISIASSPLDPRAIAKNFELTGQETPAKGQVASLTSTNHFISYCLTVTFLSLMGSKESGERCLDPAGEPFDIVVNVKNFATGQFVNAKSNYVAAPQQLDSDGLILGHSHITIDRLISLIQTTPTDPTKFAFFKVSKGASHDSPP</sequence>
<keyword evidence="2" id="KW-1185">Reference proteome</keyword>
<protein>
    <submittedName>
        <fullName evidence="1">Uncharacterized protein</fullName>
    </submittedName>
</protein>
<dbReference type="Proteomes" id="UP000521943">
    <property type="component" value="Unassembled WGS sequence"/>
</dbReference>
<proteinExistence type="predicted"/>
<evidence type="ECO:0000313" key="1">
    <source>
        <dbReference type="EMBL" id="KAF6764169.1"/>
    </source>
</evidence>
<gene>
    <name evidence="1" type="ORF">DFP72DRAFT_840276</name>
</gene>
<reference evidence="1 2" key="1">
    <citation type="submission" date="2020-07" db="EMBL/GenBank/DDBJ databases">
        <title>Comparative genomics of pyrophilous fungi reveals a link between fire events and developmental genes.</title>
        <authorList>
            <consortium name="DOE Joint Genome Institute"/>
            <person name="Steindorff A.S."/>
            <person name="Carver A."/>
            <person name="Calhoun S."/>
            <person name="Stillman K."/>
            <person name="Liu H."/>
            <person name="Lipzen A."/>
            <person name="Pangilinan J."/>
            <person name="Labutti K."/>
            <person name="Bruns T.D."/>
            <person name="Grigoriev I.V."/>
        </authorList>
    </citation>
    <scope>NUCLEOTIDE SEQUENCE [LARGE SCALE GENOMIC DNA]</scope>
    <source>
        <strain evidence="1 2">CBS 144469</strain>
    </source>
</reference>
<dbReference type="PANTHER" id="PTHR34587:SF2">
    <property type="entry name" value="G-PROTEIN COUPLED RECEPTORS FAMILY 1 PROFILE DOMAIN-CONTAINING PROTEIN"/>
    <property type="match status" value="1"/>
</dbReference>
<evidence type="ECO:0000313" key="2">
    <source>
        <dbReference type="Proteomes" id="UP000521943"/>
    </source>
</evidence>
<comment type="caution">
    <text evidence="1">The sequence shown here is derived from an EMBL/GenBank/DDBJ whole genome shotgun (WGS) entry which is preliminary data.</text>
</comment>
<dbReference type="OrthoDB" id="2336871at2759"/>
<organism evidence="1 2">
    <name type="scientific">Ephemerocybe angulata</name>
    <dbReference type="NCBI Taxonomy" id="980116"/>
    <lineage>
        <taxon>Eukaryota</taxon>
        <taxon>Fungi</taxon>
        <taxon>Dikarya</taxon>
        <taxon>Basidiomycota</taxon>
        <taxon>Agaricomycotina</taxon>
        <taxon>Agaricomycetes</taxon>
        <taxon>Agaricomycetidae</taxon>
        <taxon>Agaricales</taxon>
        <taxon>Agaricineae</taxon>
        <taxon>Psathyrellaceae</taxon>
        <taxon>Ephemerocybe</taxon>
    </lineage>
</organism>
<dbReference type="EMBL" id="JACGCI010000004">
    <property type="protein sequence ID" value="KAF6764169.1"/>
    <property type="molecule type" value="Genomic_DNA"/>
</dbReference>